<reference evidence="2 3" key="1">
    <citation type="journal article" date="2015" name="Genome Announc.">
        <title>Genome Sequence of 'Candidatus Thioglobus singularis' Strain PS1, a Mixotroph from the SUP05 Clade of Marine Gammaproteobacteria.</title>
        <authorList>
            <person name="Marshall K.T."/>
            <person name="Morris R.M."/>
        </authorList>
    </citation>
    <scope>NUCLEOTIDE SEQUENCE [LARGE SCALE GENOMIC DNA]</scope>
    <source>
        <strain evidence="2 3">PS1</strain>
    </source>
</reference>
<feature type="transmembrane region" description="Helical" evidence="1">
    <location>
        <begin position="12"/>
        <end position="36"/>
    </location>
</feature>
<feature type="transmembrane region" description="Helical" evidence="1">
    <location>
        <begin position="92"/>
        <end position="116"/>
    </location>
</feature>
<dbReference type="KEGG" id="tsn:W908_01280"/>
<evidence type="ECO:0000313" key="2">
    <source>
        <dbReference type="EMBL" id="ALE01355.1"/>
    </source>
</evidence>
<dbReference type="InterPro" id="IPR036197">
    <property type="entry name" value="NarG-like_sf"/>
</dbReference>
<proteinExistence type="predicted"/>
<dbReference type="Proteomes" id="UP000068905">
    <property type="component" value="Chromosome"/>
</dbReference>
<protein>
    <submittedName>
        <fullName evidence="2">Adenylylsulfate reductase</fullName>
    </submittedName>
</protein>
<dbReference type="RefSeq" id="WP_053819636.1">
    <property type="nucleotide sequence ID" value="NZ_CP006911.1"/>
</dbReference>
<dbReference type="SUPFAM" id="SSF103501">
    <property type="entry name" value="Respiratory nitrate reductase 1 gamma chain"/>
    <property type="match status" value="1"/>
</dbReference>
<sequence>MISINPFSEISAFIPSLVMQTYVVVMFLLVIGATLFDVVHKKSAKYFFNNSVKAKKSATREVSSGEKVSIAFKTATNEVLTSSEFCSTRRRLAHLLTMYGFVLFVIATAVMIFSYSTPSSITPSLWPLLWHLGAAMLCVGGYWFWFFIRVDVAAEGNKWYRVMRADLFVLSLIAMATFALIWSYFQANGVAIWQTLFFGLFIIASTVLFGGVLWSKFAHMFYKPAAAFQKRVTKADGSRENLPEPADMPEKFGLGIKREAPRHY</sequence>
<dbReference type="PATRIC" id="fig|1125411.7.peg.253"/>
<organism evidence="2 3">
    <name type="scientific">Candidatus Pseudothioglobus singularis PS1</name>
    <dbReference type="NCBI Taxonomy" id="1125411"/>
    <lineage>
        <taxon>Bacteria</taxon>
        <taxon>Pseudomonadati</taxon>
        <taxon>Pseudomonadota</taxon>
        <taxon>Gammaproteobacteria</taxon>
        <taxon>Candidatus Pseudothioglobaceae</taxon>
        <taxon>Candidatus Pseudothioglobus</taxon>
    </lineage>
</organism>
<keyword evidence="3" id="KW-1185">Reference proteome</keyword>
<dbReference type="STRING" id="1125411.W908_01280"/>
<feature type="transmembrane region" description="Helical" evidence="1">
    <location>
        <begin position="128"/>
        <end position="147"/>
    </location>
</feature>
<accession>A0A0M3T1P3</accession>
<feature type="transmembrane region" description="Helical" evidence="1">
    <location>
        <begin position="167"/>
        <end position="185"/>
    </location>
</feature>
<keyword evidence="1" id="KW-1133">Transmembrane helix</keyword>
<name>A0A0M3T1P3_9GAMM</name>
<gene>
    <name evidence="2" type="ORF">W908_01280</name>
</gene>
<evidence type="ECO:0000256" key="1">
    <source>
        <dbReference type="SAM" id="Phobius"/>
    </source>
</evidence>
<dbReference type="EMBL" id="CP006911">
    <property type="protein sequence ID" value="ALE01355.1"/>
    <property type="molecule type" value="Genomic_DNA"/>
</dbReference>
<keyword evidence="1" id="KW-0812">Transmembrane</keyword>
<dbReference type="OrthoDB" id="9775193at2"/>
<keyword evidence="1" id="KW-0472">Membrane</keyword>
<dbReference type="AlphaFoldDB" id="A0A0M3T1P3"/>
<feature type="transmembrane region" description="Helical" evidence="1">
    <location>
        <begin position="191"/>
        <end position="214"/>
    </location>
</feature>
<evidence type="ECO:0000313" key="3">
    <source>
        <dbReference type="Proteomes" id="UP000068905"/>
    </source>
</evidence>